<evidence type="ECO:0000313" key="1">
    <source>
        <dbReference type="EMBL" id="KAK2146930.1"/>
    </source>
</evidence>
<sequence length="83" mass="9314">MDVHTHAPTHTNTTTNGIKSLIKSSHAKHHLCYKYITVYRRHACACVHSHRNTCLNNSKIKQNGLTTARRLTSNEAHLHNGCG</sequence>
<dbReference type="AlphaFoldDB" id="A0AAD9J771"/>
<gene>
    <name evidence="1" type="ORF">LSH36_578g01010</name>
</gene>
<dbReference type="Proteomes" id="UP001208570">
    <property type="component" value="Unassembled WGS sequence"/>
</dbReference>
<name>A0AAD9J771_9ANNE</name>
<dbReference type="EMBL" id="JAODUP010000578">
    <property type="protein sequence ID" value="KAK2146930.1"/>
    <property type="molecule type" value="Genomic_DNA"/>
</dbReference>
<evidence type="ECO:0000313" key="2">
    <source>
        <dbReference type="Proteomes" id="UP001208570"/>
    </source>
</evidence>
<accession>A0AAD9J771</accession>
<comment type="caution">
    <text evidence="1">The sequence shown here is derived from an EMBL/GenBank/DDBJ whole genome shotgun (WGS) entry which is preliminary data.</text>
</comment>
<keyword evidence="2" id="KW-1185">Reference proteome</keyword>
<organism evidence="1 2">
    <name type="scientific">Paralvinella palmiformis</name>
    <dbReference type="NCBI Taxonomy" id="53620"/>
    <lineage>
        <taxon>Eukaryota</taxon>
        <taxon>Metazoa</taxon>
        <taxon>Spiralia</taxon>
        <taxon>Lophotrochozoa</taxon>
        <taxon>Annelida</taxon>
        <taxon>Polychaeta</taxon>
        <taxon>Sedentaria</taxon>
        <taxon>Canalipalpata</taxon>
        <taxon>Terebellida</taxon>
        <taxon>Terebelliformia</taxon>
        <taxon>Alvinellidae</taxon>
        <taxon>Paralvinella</taxon>
    </lineage>
</organism>
<reference evidence="1" key="1">
    <citation type="journal article" date="2023" name="Mol. Biol. Evol.">
        <title>Third-Generation Sequencing Reveals the Adaptive Role of the Epigenome in Three Deep-Sea Polychaetes.</title>
        <authorList>
            <person name="Perez M."/>
            <person name="Aroh O."/>
            <person name="Sun Y."/>
            <person name="Lan Y."/>
            <person name="Juniper S.K."/>
            <person name="Young C.R."/>
            <person name="Angers B."/>
            <person name="Qian P.Y."/>
        </authorList>
    </citation>
    <scope>NUCLEOTIDE SEQUENCE</scope>
    <source>
        <strain evidence="1">P08H-3</strain>
    </source>
</reference>
<proteinExistence type="predicted"/>
<protein>
    <submittedName>
        <fullName evidence="1">Uncharacterized protein</fullName>
    </submittedName>
</protein>